<evidence type="ECO:0000256" key="2">
    <source>
        <dbReference type="ARBA" id="ARBA00006577"/>
    </source>
</evidence>
<comment type="catalytic activity">
    <reaction evidence="1 5 6">
        <text>[protein]-peptidylproline (omega=180) = [protein]-peptidylproline (omega=0)</text>
        <dbReference type="Rhea" id="RHEA:16237"/>
        <dbReference type="Rhea" id="RHEA-COMP:10747"/>
        <dbReference type="Rhea" id="RHEA-COMP:10748"/>
        <dbReference type="ChEBI" id="CHEBI:83833"/>
        <dbReference type="ChEBI" id="CHEBI:83834"/>
        <dbReference type="EC" id="5.2.1.8"/>
    </reaction>
</comment>
<dbReference type="Proteomes" id="UP000831113">
    <property type="component" value="Chromosome"/>
</dbReference>
<dbReference type="InterPro" id="IPR046357">
    <property type="entry name" value="PPIase_dom_sf"/>
</dbReference>
<evidence type="ECO:0000256" key="6">
    <source>
        <dbReference type="RuleBase" id="RU003915"/>
    </source>
</evidence>
<dbReference type="Gene3D" id="3.10.50.40">
    <property type="match status" value="1"/>
</dbReference>
<protein>
    <recommendedName>
        <fullName evidence="6">Peptidyl-prolyl cis-trans isomerase</fullName>
        <ecNumber evidence="6">5.2.1.8</ecNumber>
    </recommendedName>
</protein>
<dbReference type="PANTHER" id="PTHR43811:SF19">
    <property type="entry name" value="39 KDA FK506-BINDING NUCLEAR PROTEIN"/>
    <property type="match status" value="1"/>
</dbReference>
<dbReference type="RefSeq" id="WP_243799820.1">
    <property type="nucleotide sequence ID" value="NZ_CP094669.1"/>
</dbReference>
<keyword evidence="10" id="KW-1185">Reference proteome</keyword>
<comment type="similarity">
    <text evidence="2 6">Belongs to the FKBP-type PPIase family.</text>
</comment>
<dbReference type="SUPFAM" id="SSF54534">
    <property type="entry name" value="FKBP-like"/>
    <property type="match status" value="1"/>
</dbReference>
<evidence type="ECO:0000256" key="4">
    <source>
        <dbReference type="ARBA" id="ARBA00023235"/>
    </source>
</evidence>
<dbReference type="PROSITE" id="PS51257">
    <property type="entry name" value="PROKAR_LIPOPROTEIN"/>
    <property type="match status" value="1"/>
</dbReference>
<feature type="signal peptide" evidence="7">
    <location>
        <begin position="1"/>
        <end position="26"/>
    </location>
</feature>
<keyword evidence="7" id="KW-0732">Signal</keyword>
<dbReference type="Pfam" id="PF00254">
    <property type="entry name" value="FKBP_C"/>
    <property type="match status" value="1"/>
</dbReference>
<proteinExistence type="inferred from homology"/>
<evidence type="ECO:0000256" key="5">
    <source>
        <dbReference type="PROSITE-ProRule" id="PRU00277"/>
    </source>
</evidence>
<accession>A0ABY4CZ91</accession>
<feature type="domain" description="PPIase FKBP-type" evidence="8">
    <location>
        <begin position="101"/>
        <end position="208"/>
    </location>
</feature>
<dbReference type="PROSITE" id="PS50059">
    <property type="entry name" value="FKBP_PPIASE"/>
    <property type="match status" value="1"/>
</dbReference>
<dbReference type="PANTHER" id="PTHR43811">
    <property type="entry name" value="FKBP-TYPE PEPTIDYL-PROLYL CIS-TRANS ISOMERASE FKPA"/>
    <property type="match status" value="1"/>
</dbReference>
<dbReference type="GO" id="GO:0003755">
    <property type="term" value="F:peptidyl-prolyl cis-trans isomerase activity"/>
    <property type="evidence" value="ECO:0007669"/>
    <property type="project" value="UniProtKB-EC"/>
</dbReference>
<evidence type="ECO:0000313" key="10">
    <source>
        <dbReference type="Proteomes" id="UP000831113"/>
    </source>
</evidence>
<evidence type="ECO:0000259" key="8">
    <source>
        <dbReference type="PROSITE" id="PS50059"/>
    </source>
</evidence>
<evidence type="ECO:0000256" key="1">
    <source>
        <dbReference type="ARBA" id="ARBA00000971"/>
    </source>
</evidence>
<gene>
    <name evidence="9" type="ORF">MTX78_03115</name>
</gene>
<sequence>MKHLFKRFSLFRVAALLLVLAVPALSGCEDDTDDGTQTAAALLEESKAEDDALIQGYLTRRGITEGTGVNKYRRLSGETNNGIYIVDLADGPSTGANIVKGNSVDVRYVGRYVGGSNIGGVASTNKEDDIFDNSTENGIPCGCINVLRVGAGVIPGWSEGLLFMKKGDRKLLLIPSYLAYGSGIGSNGTRIFAPYEPLVFEMTILDVK</sequence>
<organism evidence="9 10">
    <name type="scientific">Hymenobacter tibetensis</name>
    <dbReference type="NCBI Taxonomy" id="497967"/>
    <lineage>
        <taxon>Bacteria</taxon>
        <taxon>Pseudomonadati</taxon>
        <taxon>Bacteroidota</taxon>
        <taxon>Cytophagia</taxon>
        <taxon>Cytophagales</taxon>
        <taxon>Hymenobacteraceae</taxon>
        <taxon>Hymenobacter</taxon>
    </lineage>
</organism>
<evidence type="ECO:0000313" key="9">
    <source>
        <dbReference type="EMBL" id="UOG75590.1"/>
    </source>
</evidence>
<evidence type="ECO:0000256" key="3">
    <source>
        <dbReference type="ARBA" id="ARBA00023110"/>
    </source>
</evidence>
<reference evidence="9 10" key="1">
    <citation type="submission" date="2022-03" db="EMBL/GenBank/DDBJ databases">
        <title>Hymenobactersp. isolated from the air.</title>
        <authorList>
            <person name="Won M."/>
            <person name="Kwon S.-W."/>
        </authorList>
    </citation>
    <scope>NUCLEOTIDE SEQUENCE [LARGE SCALE GENOMIC DNA]</scope>
    <source>
        <strain evidence="9 10">KACC 21982</strain>
    </source>
</reference>
<dbReference type="EC" id="5.2.1.8" evidence="6"/>
<dbReference type="InterPro" id="IPR001179">
    <property type="entry name" value="PPIase_FKBP_dom"/>
</dbReference>
<keyword evidence="4 5" id="KW-0413">Isomerase</keyword>
<dbReference type="EMBL" id="CP094669">
    <property type="protein sequence ID" value="UOG75590.1"/>
    <property type="molecule type" value="Genomic_DNA"/>
</dbReference>
<feature type="chain" id="PRO_5047468935" description="Peptidyl-prolyl cis-trans isomerase" evidence="7">
    <location>
        <begin position="27"/>
        <end position="208"/>
    </location>
</feature>
<evidence type="ECO:0000256" key="7">
    <source>
        <dbReference type="SAM" id="SignalP"/>
    </source>
</evidence>
<name>A0ABY4CZ91_9BACT</name>
<keyword evidence="3 5" id="KW-0697">Rotamase</keyword>